<keyword evidence="4" id="KW-0804">Transcription</keyword>
<keyword evidence="8" id="KW-1185">Reference proteome</keyword>
<dbReference type="InParanoid" id="E3JCB2"/>
<dbReference type="InterPro" id="IPR005119">
    <property type="entry name" value="LysR_subst-bd"/>
</dbReference>
<dbReference type="PANTHER" id="PTHR30346:SF29">
    <property type="entry name" value="LYSR SUBSTRATE-BINDING"/>
    <property type="match status" value="1"/>
</dbReference>
<protein>
    <submittedName>
        <fullName evidence="7">Transcriptional regulator, LysR family</fullName>
    </submittedName>
</protein>
<name>E3JCB2_PSEI1</name>
<feature type="compositionally biased region" description="Low complexity" evidence="5">
    <location>
        <begin position="16"/>
        <end position="27"/>
    </location>
</feature>
<evidence type="ECO:0000313" key="8">
    <source>
        <dbReference type="Proteomes" id="UP000002484"/>
    </source>
</evidence>
<dbReference type="InterPro" id="IPR036388">
    <property type="entry name" value="WH-like_DNA-bd_sf"/>
</dbReference>
<dbReference type="HOGENOM" id="CLU_039613_6_4_11"/>
<dbReference type="Gene3D" id="1.10.10.10">
    <property type="entry name" value="Winged helix-like DNA-binding domain superfamily/Winged helix DNA-binding domain"/>
    <property type="match status" value="1"/>
</dbReference>
<keyword evidence="3" id="KW-0238">DNA-binding</keyword>
<dbReference type="GO" id="GO:0003700">
    <property type="term" value="F:DNA-binding transcription factor activity"/>
    <property type="evidence" value="ECO:0007669"/>
    <property type="project" value="InterPro"/>
</dbReference>
<gene>
    <name evidence="7" type="ordered locus">FraEuI1c_6732</name>
</gene>
<keyword evidence="2" id="KW-0805">Transcription regulation</keyword>
<dbReference type="InterPro" id="IPR000847">
    <property type="entry name" value="LysR_HTH_N"/>
</dbReference>
<dbReference type="Proteomes" id="UP000002484">
    <property type="component" value="Chromosome"/>
</dbReference>
<reference evidence="7 8" key="1">
    <citation type="submission" date="2010-10" db="EMBL/GenBank/DDBJ databases">
        <title>Complete sequence of Frankia sp. EuI1c.</title>
        <authorList>
            <consortium name="US DOE Joint Genome Institute"/>
            <person name="Lucas S."/>
            <person name="Copeland A."/>
            <person name="Lapidus A."/>
            <person name="Cheng J.-F."/>
            <person name="Bruce D."/>
            <person name="Goodwin L."/>
            <person name="Pitluck S."/>
            <person name="Chertkov O."/>
            <person name="Detter J.C."/>
            <person name="Han C."/>
            <person name="Tapia R."/>
            <person name="Land M."/>
            <person name="Hauser L."/>
            <person name="Jeffries C."/>
            <person name="Kyrpides N."/>
            <person name="Ivanova N."/>
            <person name="Mikhailova N."/>
            <person name="Beauchemin N."/>
            <person name="Sen A."/>
            <person name="Sur S.A."/>
            <person name="Gtari M."/>
            <person name="Wall L."/>
            <person name="Tisa L."/>
            <person name="Woyke T."/>
        </authorList>
    </citation>
    <scope>NUCLEOTIDE SEQUENCE [LARGE SCALE GENOMIC DNA]</scope>
    <source>
        <strain evidence="8">DSM 45817 / CECT 9037 / EuI1c</strain>
    </source>
</reference>
<dbReference type="STRING" id="298654.FraEuI1c_6732"/>
<dbReference type="Pfam" id="PF03466">
    <property type="entry name" value="LysR_substrate"/>
    <property type="match status" value="1"/>
</dbReference>
<accession>E3JCB2</accession>
<dbReference type="PANTHER" id="PTHR30346">
    <property type="entry name" value="TRANSCRIPTIONAL DUAL REGULATOR HCAR-RELATED"/>
    <property type="match status" value="1"/>
</dbReference>
<dbReference type="FunFam" id="1.10.10.10:FF:000001">
    <property type="entry name" value="LysR family transcriptional regulator"/>
    <property type="match status" value="1"/>
</dbReference>
<dbReference type="KEGG" id="fri:FraEuI1c_6732"/>
<feature type="region of interest" description="Disordered" evidence="5">
    <location>
        <begin position="1"/>
        <end position="29"/>
    </location>
</feature>
<dbReference type="GO" id="GO:0032993">
    <property type="term" value="C:protein-DNA complex"/>
    <property type="evidence" value="ECO:0007669"/>
    <property type="project" value="TreeGrafter"/>
</dbReference>
<dbReference type="Gene3D" id="3.40.190.10">
    <property type="entry name" value="Periplasmic binding protein-like II"/>
    <property type="match status" value="2"/>
</dbReference>
<evidence type="ECO:0000313" key="7">
    <source>
        <dbReference type="EMBL" id="ADP84701.1"/>
    </source>
</evidence>
<dbReference type="SUPFAM" id="SSF53850">
    <property type="entry name" value="Periplasmic binding protein-like II"/>
    <property type="match status" value="1"/>
</dbReference>
<evidence type="ECO:0000256" key="3">
    <source>
        <dbReference type="ARBA" id="ARBA00023125"/>
    </source>
</evidence>
<dbReference type="EMBL" id="CP002299">
    <property type="protein sequence ID" value="ADP84701.1"/>
    <property type="molecule type" value="Genomic_DNA"/>
</dbReference>
<comment type="similarity">
    <text evidence="1">Belongs to the LysR transcriptional regulatory family.</text>
</comment>
<dbReference type="GO" id="GO:0003677">
    <property type="term" value="F:DNA binding"/>
    <property type="evidence" value="ECO:0007669"/>
    <property type="project" value="UniProtKB-KW"/>
</dbReference>
<dbReference type="OrthoDB" id="9789529at2"/>
<feature type="domain" description="HTH lysR-type" evidence="6">
    <location>
        <begin position="33"/>
        <end position="90"/>
    </location>
</feature>
<dbReference type="PRINTS" id="PR00039">
    <property type="entry name" value="HTHLYSR"/>
</dbReference>
<evidence type="ECO:0000256" key="2">
    <source>
        <dbReference type="ARBA" id="ARBA00023015"/>
    </source>
</evidence>
<evidence type="ECO:0000259" key="6">
    <source>
        <dbReference type="PROSITE" id="PS50931"/>
    </source>
</evidence>
<evidence type="ECO:0000256" key="4">
    <source>
        <dbReference type="ARBA" id="ARBA00023163"/>
    </source>
</evidence>
<dbReference type="InterPro" id="IPR036390">
    <property type="entry name" value="WH_DNA-bd_sf"/>
</dbReference>
<sequence>MDAPRDSKAGGPGPTGPAVAPKPTGPGSRQPWLDLRQVAYFVAVAEEQSFTAAAARLLVAQPSLSQQIRALERQLGAELLERSSRGARLTPAGRAFLDAARGLLADAGTAVIRARAAAGLDGGTLHIATLTSLATWVLPDAIARFRDRFPDVPPRLTEFPDRLGLEEFMAEGRADLAIGARPPDWAGPVRFLGDERYALVVPASDPRAGTAGVPLRAFAAVDWVLYAPGHGLRTLVLEACGAAGFTPRATVETRTVDAAARLAAAGLGVALVPDAAVRADLAAHRVRLADAPVVAVVGYARTAFPPAAAAFLDLFSTLKVPGLVHPPAAP</sequence>
<proteinExistence type="inferred from homology"/>
<evidence type="ECO:0000256" key="5">
    <source>
        <dbReference type="SAM" id="MobiDB-lite"/>
    </source>
</evidence>
<organism evidence="7 8">
    <name type="scientific">Pseudofrankia inefficax (strain DSM 45817 / CECT 9037 / DDB 130130 / EuI1c)</name>
    <name type="common">Frankia inefficax</name>
    <dbReference type="NCBI Taxonomy" id="298654"/>
    <lineage>
        <taxon>Bacteria</taxon>
        <taxon>Bacillati</taxon>
        <taxon>Actinomycetota</taxon>
        <taxon>Actinomycetes</taxon>
        <taxon>Frankiales</taxon>
        <taxon>Frankiaceae</taxon>
        <taxon>Pseudofrankia</taxon>
    </lineage>
</organism>
<dbReference type="SUPFAM" id="SSF46785">
    <property type="entry name" value="Winged helix' DNA-binding domain"/>
    <property type="match status" value="1"/>
</dbReference>
<dbReference type="AlphaFoldDB" id="E3JCB2"/>
<dbReference type="FunCoup" id="E3JCB2">
    <property type="interactions" value="21"/>
</dbReference>
<dbReference type="eggNOG" id="COG0583">
    <property type="taxonomic scope" value="Bacteria"/>
</dbReference>
<dbReference type="CDD" id="cd05466">
    <property type="entry name" value="PBP2_LTTR_substrate"/>
    <property type="match status" value="1"/>
</dbReference>
<dbReference type="PROSITE" id="PS50931">
    <property type="entry name" value="HTH_LYSR"/>
    <property type="match status" value="1"/>
</dbReference>
<dbReference type="Pfam" id="PF00126">
    <property type="entry name" value="HTH_1"/>
    <property type="match status" value="1"/>
</dbReference>
<evidence type="ECO:0000256" key="1">
    <source>
        <dbReference type="ARBA" id="ARBA00009437"/>
    </source>
</evidence>